<proteinExistence type="inferred from homology"/>
<dbReference type="InterPro" id="IPR002347">
    <property type="entry name" value="SDR_fam"/>
</dbReference>
<evidence type="ECO:0000256" key="1">
    <source>
        <dbReference type="ARBA" id="ARBA00006484"/>
    </source>
</evidence>
<dbReference type="OrthoDB" id="5363038at2"/>
<evidence type="ECO:0000313" key="5">
    <source>
        <dbReference type="Proteomes" id="UP000268313"/>
    </source>
</evidence>
<sequence>MSGRVAVVTGGTRGIGAASADALRQQGYRVAVTYNSNEQAAQAFTSRTGIPAFRFDAASAEQCAAGVQKIVDSMGPIEVLVNNAGITRDAMLHKMTHDQWNEVIQTNLSSCFNLCVGVVGPMRDRGFGRIINIGSINGQTGQLGQTAYAAAKAGMHGFTLALAREGASRGVTANLIAPGYIDTELLHAVPPEELVKIRARIPVGRLGRSEEIARAVTFLASDRAGFITGSTLTVNGGQHMY</sequence>
<comment type="similarity">
    <text evidence="1">Belongs to the short-chain dehydrogenases/reductases (SDR) family.</text>
</comment>
<protein>
    <submittedName>
        <fullName evidence="4">Acetoacetyl-CoA reductase</fullName>
        <ecNumber evidence="4">1.1.1.36</ecNumber>
    </submittedName>
</protein>
<keyword evidence="2 4" id="KW-0560">Oxidoreductase</keyword>
<evidence type="ECO:0000256" key="2">
    <source>
        <dbReference type="ARBA" id="ARBA00023002"/>
    </source>
</evidence>
<dbReference type="PANTHER" id="PTHR42879:SF2">
    <property type="entry name" value="3-OXOACYL-[ACYL-CARRIER-PROTEIN] REDUCTASE FABG"/>
    <property type="match status" value="1"/>
</dbReference>
<dbReference type="SUPFAM" id="SSF51735">
    <property type="entry name" value="NAD(P)-binding Rossmann-fold domains"/>
    <property type="match status" value="1"/>
</dbReference>
<dbReference type="Gene3D" id="3.40.50.720">
    <property type="entry name" value="NAD(P)-binding Rossmann-like Domain"/>
    <property type="match status" value="1"/>
</dbReference>
<dbReference type="PROSITE" id="PS00061">
    <property type="entry name" value="ADH_SHORT"/>
    <property type="match status" value="1"/>
</dbReference>
<dbReference type="GO" id="GO:0032787">
    <property type="term" value="P:monocarboxylic acid metabolic process"/>
    <property type="evidence" value="ECO:0007669"/>
    <property type="project" value="UniProtKB-ARBA"/>
</dbReference>
<dbReference type="Pfam" id="PF13561">
    <property type="entry name" value="adh_short_C2"/>
    <property type="match status" value="1"/>
</dbReference>
<dbReference type="GO" id="GO:0005737">
    <property type="term" value="C:cytoplasm"/>
    <property type="evidence" value="ECO:0007669"/>
    <property type="project" value="InterPro"/>
</dbReference>
<dbReference type="RefSeq" id="WP_120601003.1">
    <property type="nucleotide sequence ID" value="NZ_JABFJX010000296.1"/>
</dbReference>
<dbReference type="EMBL" id="RAWE01000006">
    <property type="protein sequence ID" value="RKH07090.1"/>
    <property type="molecule type" value="Genomic_DNA"/>
</dbReference>
<dbReference type="GO" id="GO:0042619">
    <property type="term" value="P:poly-hydroxybutyrate biosynthetic process"/>
    <property type="evidence" value="ECO:0007669"/>
    <property type="project" value="InterPro"/>
</dbReference>
<dbReference type="AlphaFoldDB" id="A0A3A8KGI1"/>
<dbReference type="NCBIfam" id="NF009466">
    <property type="entry name" value="PRK12826.1-2"/>
    <property type="match status" value="1"/>
</dbReference>
<dbReference type="NCBIfam" id="TIGR01829">
    <property type="entry name" value="AcAcCoA_reduct"/>
    <property type="match status" value="1"/>
</dbReference>
<evidence type="ECO:0000313" key="4">
    <source>
        <dbReference type="EMBL" id="RKH07090.1"/>
    </source>
</evidence>
<dbReference type="PRINTS" id="PR00081">
    <property type="entry name" value="GDHRDH"/>
</dbReference>
<reference evidence="5" key="1">
    <citation type="submission" date="2018-09" db="EMBL/GenBank/DDBJ databases">
        <authorList>
            <person name="Livingstone P.G."/>
            <person name="Whitworth D.E."/>
        </authorList>
    </citation>
    <scope>NUCLEOTIDE SEQUENCE [LARGE SCALE GENOMIC DNA]</scope>
    <source>
        <strain evidence="5">CA043D</strain>
    </source>
</reference>
<keyword evidence="5" id="KW-1185">Reference proteome</keyword>
<dbReference type="PRINTS" id="PR00080">
    <property type="entry name" value="SDRFAMILY"/>
</dbReference>
<dbReference type="FunFam" id="3.40.50.720:FF:000173">
    <property type="entry name" value="3-oxoacyl-[acyl-carrier protein] reductase"/>
    <property type="match status" value="1"/>
</dbReference>
<dbReference type="Proteomes" id="UP000268313">
    <property type="component" value="Unassembled WGS sequence"/>
</dbReference>
<comment type="caution">
    <text evidence="4">The sequence shown here is derived from an EMBL/GenBank/DDBJ whole genome shotgun (WGS) entry which is preliminary data.</text>
</comment>
<dbReference type="InterPro" id="IPR020904">
    <property type="entry name" value="Sc_DH/Rdtase_CS"/>
</dbReference>
<dbReference type="InterPro" id="IPR050259">
    <property type="entry name" value="SDR"/>
</dbReference>
<name>A0A3A8KGI1_9BACT</name>
<dbReference type="NCBIfam" id="NF009464">
    <property type="entry name" value="PRK12824.1"/>
    <property type="match status" value="1"/>
</dbReference>
<dbReference type="PANTHER" id="PTHR42879">
    <property type="entry name" value="3-OXOACYL-(ACYL-CARRIER-PROTEIN) REDUCTASE"/>
    <property type="match status" value="1"/>
</dbReference>
<dbReference type="InterPro" id="IPR036291">
    <property type="entry name" value="NAD(P)-bd_dom_sf"/>
</dbReference>
<dbReference type="InterPro" id="IPR011283">
    <property type="entry name" value="Acetoacetyl-CoA_reductase"/>
</dbReference>
<dbReference type="InterPro" id="IPR057326">
    <property type="entry name" value="KR_dom"/>
</dbReference>
<dbReference type="EC" id="1.1.1.36" evidence="4"/>
<dbReference type="GO" id="GO:0018454">
    <property type="term" value="F:acetoacetyl-CoA reductase activity"/>
    <property type="evidence" value="ECO:0007669"/>
    <property type="project" value="UniProtKB-EC"/>
</dbReference>
<organism evidence="4 5">
    <name type="scientific">Corallococcus carmarthensis</name>
    <dbReference type="NCBI Taxonomy" id="2316728"/>
    <lineage>
        <taxon>Bacteria</taxon>
        <taxon>Pseudomonadati</taxon>
        <taxon>Myxococcota</taxon>
        <taxon>Myxococcia</taxon>
        <taxon>Myxococcales</taxon>
        <taxon>Cystobacterineae</taxon>
        <taxon>Myxococcaceae</taxon>
        <taxon>Corallococcus</taxon>
    </lineage>
</organism>
<gene>
    <name evidence="4" type="primary">phbB</name>
    <name evidence="4" type="ORF">D7X32_03185</name>
</gene>
<feature type="domain" description="Ketoreductase" evidence="3">
    <location>
        <begin position="4"/>
        <end position="179"/>
    </location>
</feature>
<accession>A0A3A8KGI1</accession>
<evidence type="ECO:0000259" key="3">
    <source>
        <dbReference type="SMART" id="SM00822"/>
    </source>
</evidence>
<dbReference type="SMART" id="SM00822">
    <property type="entry name" value="PKS_KR"/>
    <property type="match status" value="1"/>
</dbReference>